<gene>
    <name evidence="2" type="ORF">ELX58_06535</name>
</gene>
<feature type="domain" description="HTH cro/C1-type" evidence="1">
    <location>
        <begin position="8"/>
        <end position="61"/>
    </location>
</feature>
<dbReference type="KEGG" id="lji:ELX58_06535"/>
<evidence type="ECO:0000313" key="3">
    <source>
        <dbReference type="Proteomes" id="UP000294321"/>
    </source>
</evidence>
<evidence type="ECO:0000313" key="2">
    <source>
        <dbReference type="EMBL" id="QBP18760.1"/>
    </source>
</evidence>
<dbReference type="Gene3D" id="1.25.40.10">
    <property type="entry name" value="Tetratricopeptide repeat domain"/>
    <property type="match status" value="1"/>
</dbReference>
<dbReference type="Pfam" id="PF01381">
    <property type="entry name" value="HTH_3"/>
    <property type="match status" value="1"/>
</dbReference>
<keyword evidence="3" id="KW-1185">Reference proteome</keyword>
<reference evidence="3" key="1">
    <citation type="submission" date="2018-12" db="EMBL/GenBank/DDBJ databases">
        <title>A new species of lactobacillus.</title>
        <authorList>
            <person name="Jian Y."/>
            <person name="Xin L."/>
            <person name="Hong Z.J."/>
            <person name="Ming L.Z."/>
            <person name="Hong X.Z."/>
        </authorList>
    </citation>
    <scope>NUCLEOTIDE SEQUENCE [LARGE SCALE GENOMIC DNA]</scope>
    <source>
        <strain evidence="3">HSLZ-75</strain>
    </source>
</reference>
<dbReference type="InterPro" id="IPR010982">
    <property type="entry name" value="Lambda_DNA-bd_dom_sf"/>
</dbReference>
<name>A0A4P6ZNJ0_9LACO</name>
<dbReference type="CDD" id="cd00093">
    <property type="entry name" value="HTH_XRE"/>
    <property type="match status" value="1"/>
</dbReference>
<proteinExistence type="predicted"/>
<dbReference type="SUPFAM" id="SSF47413">
    <property type="entry name" value="lambda repressor-like DNA-binding domains"/>
    <property type="match status" value="1"/>
</dbReference>
<dbReference type="RefSeq" id="WP_133442318.1">
    <property type="nucleotide sequence ID" value="NZ_CP034726.1"/>
</dbReference>
<protein>
    <submittedName>
        <fullName evidence="2">XRE family transcriptional regulator</fullName>
    </submittedName>
</protein>
<dbReference type="InterPro" id="IPR011990">
    <property type="entry name" value="TPR-like_helical_dom_sf"/>
</dbReference>
<organism evidence="2 3">
    <name type="scientific">Acetilactobacillus jinshanensis</name>
    <dbReference type="NCBI Taxonomy" id="1720083"/>
    <lineage>
        <taxon>Bacteria</taxon>
        <taxon>Bacillati</taxon>
        <taxon>Bacillota</taxon>
        <taxon>Bacilli</taxon>
        <taxon>Lactobacillales</taxon>
        <taxon>Lactobacillaceae</taxon>
        <taxon>Acetilactobacillus</taxon>
    </lineage>
</organism>
<dbReference type="SMART" id="SM00530">
    <property type="entry name" value="HTH_XRE"/>
    <property type="match status" value="1"/>
</dbReference>
<dbReference type="EMBL" id="CP034726">
    <property type="protein sequence ID" value="QBP18760.1"/>
    <property type="molecule type" value="Genomic_DNA"/>
</dbReference>
<dbReference type="PROSITE" id="PS50943">
    <property type="entry name" value="HTH_CROC1"/>
    <property type="match status" value="1"/>
</dbReference>
<dbReference type="AlphaFoldDB" id="A0A4P6ZNJ0"/>
<dbReference type="Proteomes" id="UP000294321">
    <property type="component" value="Chromosome"/>
</dbReference>
<dbReference type="InterPro" id="IPR001387">
    <property type="entry name" value="Cro/C1-type_HTH"/>
</dbReference>
<dbReference type="OrthoDB" id="1150409at2"/>
<sequence length="271" mass="31489">MKVSGKIIKHHRINSGLSQYQLADGICAQATISLIENRNSCPKLGILARIGQRLNIPIHSVIRPSINLVDVEEAILQDKYQKAKRQLSRIPVHKFKVHHQMPQYFCYQGLLSYINDDDRDALYYFHKTVIQNFSPINKYYRVWANLGISCVYFKQKDYVKSLEFAKVAKQHLNFDVATKIHQRVRLFIVLRLKLAKLFYQLKAFKISNAVCFQTISDSAKIHSMYKLRDVYTQISQNYLGLNQPSNAESAKRQAHAFHHVYQHPESLPSQI</sequence>
<accession>A0A4P6ZNJ0</accession>
<evidence type="ECO:0000259" key="1">
    <source>
        <dbReference type="PROSITE" id="PS50943"/>
    </source>
</evidence>
<dbReference type="GO" id="GO:0003677">
    <property type="term" value="F:DNA binding"/>
    <property type="evidence" value="ECO:0007669"/>
    <property type="project" value="InterPro"/>
</dbReference>